<reference evidence="3" key="1">
    <citation type="submission" date="2021-03" db="EMBL/GenBank/DDBJ databases">
        <title>Agromyces archimandritus sp. nov., isolated from the cockroach Archimandrita tessellata.</title>
        <authorList>
            <person name="Guzman J."/>
            <person name="Ortuzar M."/>
            <person name="Poehlein A."/>
            <person name="Daniel R."/>
            <person name="Trujillo M."/>
            <person name="Vilcinskas A."/>
        </authorList>
    </citation>
    <scope>NUCLEOTIDE SEQUENCE</scope>
    <source>
        <strain evidence="3">G127AT</strain>
    </source>
</reference>
<evidence type="ECO:0000313" key="4">
    <source>
        <dbReference type="Proteomes" id="UP000671914"/>
    </source>
</evidence>
<feature type="transmembrane region" description="Helical" evidence="2">
    <location>
        <begin position="120"/>
        <end position="140"/>
    </location>
</feature>
<evidence type="ECO:0000313" key="3">
    <source>
        <dbReference type="EMBL" id="QTX04063.1"/>
    </source>
</evidence>
<keyword evidence="2" id="KW-0812">Transmembrane</keyword>
<feature type="transmembrane region" description="Helical" evidence="2">
    <location>
        <begin position="58"/>
        <end position="80"/>
    </location>
</feature>
<dbReference type="AlphaFoldDB" id="A0A975FM76"/>
<dbReference type="RefSeq" id="WP_210897285.1">
    <property type="nucleotide sequence ID" value="NZ_CP071696.1"/>
</dbReference>
<sequence>MRPLRVILPALFAVAAWFASDILAGLRPSDPAIAEILGLVAPDTMSVARDAPLPWGVLYGTAAGVAVFGLAGFFTAVAGVRRSLAGFAALWMGVVLTGVLAAGVPIAVDAVGALVSGDDVTASAAAVASAAYWGVLWGWVPALLGVLVARPIEAEVYVDPYGLARTEALDDLFVPDPAAEEPRTLRGVFSLVTLVIAAVGLAGLVFVTPIAEDAWADAVGADVSEPSEPAETTEPAEPEETDAPASTAPAAPSESAPATAPAE</sequence>
<keyword evidence="4" id="KW-1185">Reference proteome</keyword>
<dbReference type="EMBL" id="CP071696">
    <property type="protein sequence ID" value="QTX04063.1"/>
    <property type="molecule type" value="Genomic_DNA"/>
</dbReference>
<feature type="compositionally biased region" description="Low complexity" evidence="1">
    <location>
        <begin position="224"/>
        <end position="233"/>
    </location>
</feature>
<feature type="transmembrane region" description="Helical" evidence="2">
    <location>
        <begin position="87"/>
        <end position="108"/>
    </location>
</feature>
<proteinExistence type="predicted"/>
<feature type="transmembrane region" description="Helical" evidence="2">
    <location>
        <begin position="188"/>
        <end position="211"/>
    </location>
</feature>
<protein>
    <submittedName>
        <fullName evidence="3">Uncharacterized protein</fullName>
    </submittedName>
</protein>
<accession>A0A975FM76</accession>
<evidence type="ECO:0000256" key="2">
    <source>
        <dbReference type="SAM" id="Phobius"/>
    </source>
</evidence>
<organism evidence="3 4">
    <name type="scientific">Agromyces archimandritae</name>
    <dbReference type="NCBI Taxonomy" id="2781962"/>
    <lineage>
        <taxon>Bacteria</taxon>
        <taxon>Bacillati</taxon>
        <taxon>Actinomycetota</taxon>
        <taxon>Actinomycetes</taxon>
        <taxon>Micrococcales</taxon>
        <taxon>Microbacteriaceae</taxon>
        <taxon>Agromyces</taxon>
    </lineage>
</organism>
<name>A0A975FM76_9MICO</name>
<keyword evidence="2" id="KW-0472">Membrane</keyword>
<evidence type="ECO:0000256" key="1">
    <source>
        <dbReference type="SAM" id="MobiDB-lite"/>
    </source>
</evidence>
<feature type="region of interest" description="Disordered" evidence="1">
    <location>
        <begin position="220"/>
        <end position="263"/>
    </location>
</feature>
<gene>
    <name evidence="3" type="ORF">G127AT_12280</name>
</gene>
<feature type="compositionally biased region" description="Low complexity" evidence="1">
    <location>
        <begin position="243"/>
        <end position="263"/>
    </location>
</feature>
<keyword evidence="2" id="KW-1133">Transmembrane helix</keyword>
<dbReference type="KEGG" id="aarc:G127AT_12280"/>
<dbReference type="Proteomes" id="UP000671914">
    <property type="component" value="Chromosome"/>
</dbReference>